<dbReference type="OrthoDB" id="5082753at2"/>
<dbReference type="Gene3D" id="1.10.10.10">
    <property type="entry name" value="Winged helix-like DNA-binding domain superfamily/Winged helix DNA-binding domain"/>
    <property type="match status" value="1"/>
</dbReference>
<dbReference type="RefSeq" id="WP_046771250.1">
    <property type="nucleotide sequence ID" value="NZ_LBMC01000040.1"/>
</dbReference>
<proteinExistence type="predicted"/>
<protein>
    <recommendedName>
        <fullName evidence="3">Helix-turn-helix domain-containing protein</fullName>
    </recommendedName>
</protein>
<dbReference type="AlphaFoldDB" id="A0A1H2IDR1"/>
<dbReference type="EMBL" id="LT629791">
    <property type="protein sequence ID" value="SDU42145.1"/>
    <property type="molecule type" value="Genomic_DNA"/>
</dbReference>
<sequence>MGSDDLITSTQAAEILGVDRATVSRWSDDRLKPEARKLHVAKQLPGQSGARLFDVNDVHALRARLDAEKAAAAAAKAAGR</sequence>
<organism evidence="1 2">
    <name type="scientific">Jiangella alkaliphila</name>
    <dbReference type="NCBI Taxonomy" id="419479"/>
    <lineage>
        <taxon>Bacteria</taxon>
        <taxon>Bacillati</taxon>
        <taxon>Actinomycetota</taxon>
        <taxon>Actinomycetes</taxon>
        <taxon>Jiangellales</taxon>
        <taxon>Jiangellaceae</taxon>
        <taxon>Jiangella</taxon>
    </lineage>
</organism>
<keyword evidence="2" id="KW-1185">Reference proteome</keyword>
<gene>
    <name evidence="1" type="ORF">SAMN04488563_1629</name>
</gene>
<dbReference type="STRING" id="419479.SAMN04488563_1629"/>
<evidence type="ECO:0008006" key="3">
    <source>
        <dbReference type="Google" id="ProtNLM"/>
    </source>
</evidence>
<dbReference type="InterPro" id="IPR036388">
    <property type="entry name" value="WH-like_DNA-bd_sf"/>
</dbReference>
<dbReference type="InterPro" id="IPR009061">
    <property type="entry name" value="DNA-bd_dom_put_sf"/>
</dbReference>
<accession>A0A1H2IDR1</accession>
<dbReference type="SUPFAM" id="SSF46955">
    <property type="entry name" value="Putative DNA-binding domain"/>
    <property type="match status" value="1"/>
</dbReference>
<evidence type="ECO:0000313" key="2">
    <source>
        <dbReference type="Proteomes" id="UP000182977"/>
    </source>
</evidence>
<evidence type="ECO:0000313" key="1">
    <source>
        <dbReference type="EMBL" id="SDU42145.1"/>
    </source>
</evidence>
<name>A0A1H2IDR1_9ACTN</name>
<dbReference type="Proteomes" id="UP000182977">
    <property type="component" value="Chromosome I"/>
</dbReference>
<reference evidence="2" key="1">
    <citation type="submission" date="2016-10" db="EMBL/GenBank/DDBJ databases">
        <authorList>
            <person name="Varghese N."/>
            <person name="Submissions S."/>
        </authorList>
    </citation>
    <scope>NUCLEOTIDE SEQUENCE [LARGE SCALE GENOMIC DNA]</scope>
    <source>
        <strain evidence="2">DSM 45079</strain>
    </source>
</reference>